<evidence type="ECO:0000256" key="1">
    <source>
        <dbReference type="SAM" id="MobiDB-lite"/>
    </source>
</evidence>
<proteinExistence type="predicted"/>
<feature type="region of interest" description="Disordered" evidence="1">
    <location>
        <begin position="1"/>
        <end position="91"/>
    </location>
</feature>
<feature type="compositionally biased region" description="Basic residues" evidence="1">
    <location>
        <begin position="66"/>
        <end position="89"/>
    </location>
</feature>
<gene>
    <name evidence="2" type="ORF">M422DRAFT_257547</name>
</gene>
<dbReference type="EMBL" id="KN837150">
    <property type="protein sequence ID" value="KIJ39716.1"/>
    <property type="molecule type" value="Genomic_DNA"/>
</dbReference>
<dbReference type="Proteomes" id="UP000054279">
    <property type="component" value="Unassembled WGS sequence"/>
</dbReference>
<keyword evidence="3" id="KW-1185">Reference proteome</keyword>
<dbReference type="AlphaFoldDB" id="A0A0C9VPD6"/>
<organism evidence="2 3">
    <name type="scientific">Sphaerobolus stellatus (strain SS14)</name>
    <dbReference type="NCBI Taxonomy" id="990650"/>
    <lineage>
        <taxon>Eukaryota</taxon>
        <taxon>Fungi</taxon>
        <taxon>Dikarya</taxon>
        <taxon>Basidiomycota</taxon>
        <taxon>Agaricomycotina</taxon>
        <taxon>Agaricomycetes</taxon>
        <taxon>Phallomycetidae</taxon>
        <taxon>Geastrales</taxon>
        <taxon>Sphaerobolaceae</taxon>
        <taxon>Sphaerobolus</taxon>
    </lineage>
</organism>
<sequence length="163" mass="18378">MSVPPPPPPPANHWHAARYSSVMQTPARQSALPPLNHLYAPPHARYPSQGGYRSHETNTGSARTAGHGHAKSRRRRHRKSHRRKDRPKRTLCQLAPGARQCQAAWSNLREMRDTSRGVPHFPHLRARQSGSPTVRVFLAVPTKSLPCALARGDNDRDRIEKDY</sequence>
<evidence type="ECO:0000313" key="2">
    <source>
        <dbReference type="EMBL" id="KIJ39716.1"/>
    </source>
</evidence>
<reference evidence="2 3" key="1">
    <citation type="submission" date="2014-06" db="EMBL/GenBank/DDBJ databases">
        <title>Evolutionary Origins and Diversification of the Mycorrhizal Mutualists.</title>
        <authorList>
            <consortium name="DOE Joint Genome Institute"/>
            <consortium name="Mycorrhizal Genomics Consortium"/>
            <person name="Kohler A."/>
            <person name="Kuo A."/>
            <person name="Nagy L.G."/>
            <person name="Floudas D."/>
            <person name="Copeland A."/>
            <person name="Barry K.W."/>
            <person name="Cichocki N."/>
            <person name="Veneault-Fourrey C."/>
            <person name="LaButti K."/>
            <person name="Lindquist E.A."/>
            <person name="Lipzen A."/>
            <person name="Lundell T."/>
            <person name="Morin E."/>
            <person name="Murat C."/>
            <person name="Riley R."/>
            <person name="Ohm R."/>
            <person name="Sun H."/>
            <person name="Tunlid A."/>
            <person name="Henrissat B."/>
            <person name="Grigoriev I.V."/>
            <person name="Hibbett D.S."/>
            <person name="Martin F."/>
        </authorList>
    </citation>
    <scope>NUCLEOTIDE SEQUENCE [LARGE SCALE GENOMIC DNA]</scope>
    <source>
        <strain evidence="2 3">SS14</strain>
    </source>
</reference>
<dbReference type="HOGENOM" id="CLU_131674_0_0_1"/>
<accession>A0A0C9VPD6</accession>
<name>A0A0C9VPD6_SPHS4</name>
<feature type="compositionally biased region" description="Pro residues" evidence="1">
    <location>
        <begin position="1"/>
        <end position="11"/>
    </location>
</feature>
<evidence type="ECO:0000313" key="3">
    <source>
        <dbReference type="Proteomes" id="UP000054279"/>
    </source>
</evidence>
<protein>
    <submittedName>
        <fullName evidence="2">Uncharacterized protein</fullName>
    </submittedName>
</protein>